<feature type="coiled-coil region" evidence="1">
    <location>
        <begin position="122"/>
        <end position="149"/>
    </location>
</feature>
<evidence type="ECO:0000313" key="2">
    <source>
        <dbReference type="EMBL" id="OAD73886.1"/>
    </source>
</evidence>
<evidence type="ECO:0000313" key="3">
    <source>
        <dbReference type="Proteomes" id="UP000077315"/>
    </source>
</evidence>
<dbReference type="Proteomes" id="UP000077315">
    <property type="component" value="Unassembled WGS sequence"/>
</dbReference>
<dbReference type="OrthoDB" id="2253519at2759"/>
<proteinExistence type="predicted"/>
<sequence>MKCFYITSNVTKMMLEITRIQVNPLTASDMTTRTDIFNKSNAALDTLYNVWESMLTIIQAVSAASSKSLTTEPDLAALQKARRDYETLLGKLSLTAIWLEDNKDILPNISVKDSSSDETPQRKQLLLEQESLRNESDRLSNQLKRLLSQSYALQFQIDMLLSSSYDQDIDSRS</sequence>
<dbReference type="VEuPathDB" id="FungiDB:PHYBLDRAFT_64840"/>
<name>A0A162PTT4_PHYB8</name>
<dbReference type="GeneID" id="29002260"/>
<keyword evidence="1" id="KW-0175">Coiled coil</keyword>
<keyword evidence="3" id="KW-1185">Reference proteome</keyword>
<gene>
    <name evidence="2" type="ORF">PHYBLDRAFT_64840</name>
</gene>
<dbReference type="EMBL" id="KV440980">
    <property type="protein sequence ID" value="OAD73886.1"/>
    <property type="molecule type" value="Genomic_DNA"/>
</dbReference>
<dbReference type="AlphaFoldDB" id="A0A162PTT4"/>
<protein>
    <submittedName>
        <fullName evidence="2">Uncharacterized protein</fullName>
    </submittedName>
</protein>
<accession>A0A162PTT4</accession>
<organism evidence="2 3">
    <name type="scientific">Phycomyces blakesleeanus (strain ATCC 8743b / DSM 1359 / FGSC 10004 / NBRC 33097 / NRRL 1555)</name>
    <dbReference type="NCBI Taxonomy" id="763407"/>
    <lineage>
        <taxon>Eukaryota</taxon>
        <taxon>Fungi</taxon>
        <taxon>Fungi incertae sedis</taxon>
        <taxon>Mucoromycota</taxon>
        <taxon>Mucoromycotina</taxon>
        <taxon>Mucoromycetes</taxon>
        <taxon>Mucorales</taxon>
        <taxon>Phycomycetaceae</taxon>
        <taxon>Phycomyces</taxon>
    </lineage>
</organism>
<dbReference type="InParanoid" id="A0A162PTT4"/>
<reference evidence="3" key="1">
    <citation type="submission" date="2015-06" db="EMBL/GenBank/DDBJ databases">
        <title>Expansion of signal transduction pathways in fungi by whole-genome duplication.</title>
        <authorList>
            <consortium name="DOE Joint Genome Institute"/>
            <person name="Corrochano L.M."/>
            <person name="Kuo A."/>
            <person name="Marcet-Houben M."/>
            <person name="Polaino S."/>
            <person name="Salamov A."/>
            <person name="Villalobos J.M."/>
            <person name="Alvarez M.I."/>
            <person name="Avalos J."/>
            <person name="Benito E.P."/>
            <person name="Benoit I."/>
            <person name="Burger G."/>
            <person name="Camino L.P."/>
            <person name="Canovas D."/>
            <person name="Cerda-Olmedo E."/>
            <person name="Cheng J.-F."/>
            <person name="Dominguez A."/>
            <person name="Elias M."/>
            <person name="Eslava A.P."/>
            <person name="Glaser F."/>
            <person name="Grimwood J."/>
            <person name="Gutierrez G."/>
            <person name="Heitman J."/>
            <person name="Henrissat B."/>
            <person name="Iturriaga E.A."/>
            <person name="Lang B.F."/>
            <person name="Lavin J.L."/>
            <person name="Lee S."/>
            <person name="Li W."/>
            <person name="Lindquist E."/>
            <person name="Lopez-Garcia S."/>
            <person name="Luque E.M."/>
            <person name="Marcos A.T."/>
            <person name="Martin J."/>
            <person name="McCluskey K."/>
            <person name="Medina H.R."/>
            <person name="Miralles-Duran A."/>
            <person name="Miyazaki A."/>
            <person name="Munoz-Torres E."/>
            <person name="Oguiza J.A."/>
            <person name="Ohm R."/>
            <person name="Olmedo M."/>
            <person name="Orejas M."/>
            <person name="Ortiz-Castellanos L."/>
            <person name="Pisabarro A.G."/>
            <person name="Rodriguez-Romero J."/>
            <person name="Ruiz-Herrera J."/>
            <person name="Ruiz-Vazquez R."/>
            <person name="Sanz C."/>
            <person name="Schackwitz W."/>
            <person name="Schmutz J."/>
            <person name="Shahriari M."/>
            <person name="Shelest E."/>
            <person name="Silva-Franco F."/>
            <person name="Soanes D."/>
            <person name="Syed K."/>
            <person name="Tagua V.G."/>
            <person name="Talbot N.J."/>
            <person name="Thon M."/>
            <person name="De vries R.P."/>
            <person name="Wiebenga A."/>
            <person name="Yadav J.S."/>
            <person name="Braun E.L."/>
            <person name="Baker S."/>
            <person name="Garre V."/>
            <person name="Horwitz B."/>
            <person name="Torres-Martinez S."/>
            <person name="Idnurm A."/>
            <person name="Herrera-Estrella A."/>
            <person name="Gabaldon T."/>
            <person name="Grigoriev I.V."/>
        </authorList>
    </citation>
    <scope>NUCLEOTIDE SEQUENCE [LARGE SCALE GENOMIC DNA]</scope>
    <source>
        <strain evidence="3">NRRL 1555(-)</strain>
    </source>
</reference>
<evidence type="ECO:0000256" key="1">
    <source>
        <dbReference type="SAM" id="Coils"/>
    </source>
</evidence>
<dbReference type="RefSeq" id="XP_018291926.1">
    <property type="nucleotide sequence ID" value="XM_018441354.1"/>
</dbReference>